<proteinExistence type="predicted"/>
<organism evidence="2 3">
    <name type="scientific">Ooceraea biroi</name>
    <name type="common">Clonal raider ant</name>
    <name type="synonym">Cerapachys biroi</name>
    <dbReference type="NCBI Taxonomy" id="2015173"/>
    <lineage>
        <taxon>Eukaryota</taxon>
        <taxon>Metazoa</taxon>
        <taxon>Ecdysozoa</taxon>
        <taxon>Arthropoda</taxon>
        <taxon>Hexapoda</taxon>
        <taxon>Insecta</taxon>
        <taxon>Pterygota</taxon>
        <taxon>Neoptera</taxon>
        <taxon>Endopterygota</taxon>
        <taxon>Hymenoptera</taxon>
        <taxon>Apocrita</taxon>
        <taxon>Aculeata</taxon>
        <taxon>Formicoidea</taxon>
        <taxon>Formicidae</taxon>
        <taxon>Dorylinae</taxon>
        <taxon>Ooceraea</taxon>
    </lineage>
</organism>
<feature type="region of interest" description="Disordered" evidence="1">
    <location>
        <begin position="162"/>
        <end position="198"/>
    </location>
</feature>
<feature type="region of interest" description="Disordered" evidence="1">
    <location>
        <begin position="37"/>
        <end position="72"/>
    </location>
</feature>
<feature type="compositionally biased region" description="Basic and acidic residues" evidence="1">
    <location>
        <begin position="41"/>
        <end position="72"/>
    </location>
</feature>
<evidence type="ECO:0000256" key="1">
    <source>
        <dbReference type="SAM" id="MobiDB-lite"/>
    </source>
</evidence>
<feature type="compositionally biased region" description="Polar residues" evidence="1">
    <location>
        <begin position="166"/>
        <end position="190"/>
    </location>
</feature>
<dbReference type="Proteomes" id="UP000053097">
    <property type="component" value="Unassembled WGS sequence"/>
</dbReference>
<sequence length="224" mass="25798">MRCLFWCFWLSSIRSQGNHEFRLSRAPFLPCSFSPCRPASRTRDKTPSDRERVENEVEKRAGEEGTRQSRRSERRFALVTERRTRELIHCAHAFLLLFQADARRAAGASLQILPRSAFPRAFHPSRLSPALACTRDQSSLLSRSSSRSRALEILEIRRNTDGPFTDTETVTLEKSSSGSGSHHANESPNQRSTRSVRDRWDDRSIDRSVVRLCKPLEWRDRVTV</sequence>
<protein>
    <submittedName>
        <fullName evidence="2">Uncharacterized protein</fullName>
    </submittedName>
</protein>
<dbReference type="AlphaFoldDB" id="A0A026WM64"/>
<reference evidence="2 3" key="1">
    <citation type="journal article" date="2014" name="Curr. Biol.">
        <title>The genome of the clonal raider ant Cerapachys biroi.</title>
        <authorList>
            <person name="Oxley P.R."/>
            <person name="Ji L."/>
            <person name="Fetter-Pruneda I."/>
            <person name="McKenzie S.K."/>
            <person name="Li C."/>
            <person name="Hu H."/>
            <person name="Zhang G."/>
            <person name="Kronauer D.J."/>
        </authorList>
    </citation>
    <scope>NUCLEOTIDE SEQUENCE [LARGE SCALE GENOMIC DNA]</scope>
</reference>
<evidence type="ECO:0000313" key="2">
    <source>
        <dbReference type="EMBL" id="EZA56756.1"/>
    </source>
</evidence>
<evidence type="ECO:0000313" key="3">
    <source>
        <dbReference type="Proteomes" id="UP000053097"/>
    </source>
</evidence>
<gene>
    <name evidence="2" type="ORF">X777_02363</name>
</gene>
<keyword evidence="3" id="KW-1185">Reference proteome</keyword>
<accession>A0A026WM64</accession>
<name>A0A026WM64_OOCBI</name>
<dbReference type="EMBL" id="KK107159">
    <property type="protein sequence ID" value="EZA56756.1"/>
    <property type="molecule type" value="Genomic_DNA"/>
</dbReference>